<dbReference type="GeneID" id="96005467"/>
<keyword evidence="5" id="KW-0560">Oxidoreductase</keyword>
<sequence length="512" mass="57007">MQWLTLILATTVVTVAYAFWKTYASRRLHPLSAIPGPPLAAITDWYISYFALKGNLHYQINKWHNAYGPVVRIGPEFVVFNQPSSYHDLYAGPSKLLKSERYAAVSASHDPNTISAIEKETVNTKRQPHLATWNGSMMQRSEERVVGVISTFLSNLVQPLANPDAGERPDALWSASHDLGEKCTHLATDIAMGLTFGDDPALLKSETHHWIPSVMDFAGQRAVACAMQPWIYKLKLDRIMLAVARKGILTLGKWATDRTFERRRQGINEVSRDLFDSMMTSHRGKKDREFRGKDMWLEAFVMLGVGTTTTGPTMSSIFFYMLHNPQVLEKATAEIRSTFSSLDDIRMGDTLKGCSYLRACIDETLRMVPPVALPLPRRIPAEGAFIGGTFMPGGIDVASTLYALHRNGECFPEPNTFKPERWLDTETESYKKAKEAFKPFSEGPRICVGRGLAEMELNLTVARTLYTYDMRLAPGPEGCCASAKSGRCADRTYVSYAGASVSGPSVQVRKVV</sequence>
<keyword evidence="5" id="KW-0503">Monooxygenase</keyword>
<dbReference type="SUPFAM" id="SSF48264">
    <property type="entry name" value="Cytochrome P450"/>
    <property type="match status" value="1"/>
</dbReference>
<dbReference type="InterPro" id="IPR002401">
    <property type="entry name" value="Cyt_P450_E_grp-I"/>
</dbReference>
<accession>A0AB34KTB3</accession>
<dbReference type="PRINTS" id="PR00385">
    <property type="entry name" value="P450"/>
</dbReference>
<dbReference type="InterPro" id="IPR001128">
    <property type="entry name" value="Cyt_P450"/>
</dbReference>
<organism evidence="6 7">
    <name type="scientific">Cladosporium halotolerans</name>
    <dbReference type="NCBI Taxonomy" id="1052096"/>
    <lineage>
        <taxon>Eukaryota</taxon>
        <taxon>Fungi</taxon>
        <taxon>Dikarya</taxon>
        <taxon>Ascomycota</taxon>
        <taxon>Pezizomycotina</taxon>
        <taxon>Dothideomycetes</taxon>
        <taxon>Dothideomycetidae</taxon>
        <taxon>Cladosporiales</taxon>
        <taxon>Cladosporiaceae</taxon>
        <taxon>Cladosporium</taxon>
    </lineage>
</organism>
<dbReference type="GO" id="GO:0004497">
    <property type="term" value="F:monooxygenase activity"/>
    <property type="evidence" value="ECO:0007669"/>
    <property type="project" value="UniProtKB-KW"/>
</dbReference>
<dbReference type="GO" id="GO:0005506">
    <property type="term" value="F:iron ion binding"/>
    <property type="evidence" value="ECO:0007669"/>
    <property type="project" value="InterPro"/>
</dbReference>
<name>A0AB34KTB3_9PEZI</name>
<comment type="caution">
    <text evidence="6">The sequence shown here is derived from an EMBL/GenBank/DDBJ whole genome shotgun (WGS) entry which is preliminary data.</text>
</comment>
<evidence type="ECO:0000313" key="7">
    <source>
        <dbReference type="Proteomes" id="UP000803884"/>
    </source>
</evidence>
<dbReference type="Gene3D" id="1.10.630.10">
    <property type="entry name" value="Cytochrome P450"/>
    <property type="match status" value="1"/>
</dbReference>
<evidence type="ECO:0000256" key="1">
    <source>
        <dbReference type="ARBA" id="ARBA00001971"/>
    </source>
</evidence>
<dbReference type="Pfam" id="PF00067">
    <property type="entry name" value="p450"/>
    <property type="match status" value="1"/>
</dbReference>
<keyword evidence="7" id="KW-1185">Reference proteome</keyword>
<comment type="cofactor">
    <cofactor evidence="1 4">
        <name>heme</name>
        <dbReference type="ChEBI" id="CHEBI:30413"/>
    </cofactor>
</comment>
<dbReference type="PROSITE" id="PS00086">
    <property type="entry name" value="CYTOCHROME_P450"/>
    <property type="match status" value="1"/>
</dbReference>
<keyword evidence="4 5" id="KW-0349">Heme</keyword>
<dbReference type="RefSeq" id="XP_069230167.1">
    <property type="nucleotide sequence ID" value="XM_069372629.1"/>
</dbReference>
<dbReference type="EMBL" id="JAAQHG020000012">
    <property type="protein sequence ID" value="KAL1587062.1"/>
    <property type="molecule type" value="Genomic_DNA"/>
</dbReference>
<proteinExistence type="inferred from homology"/>
<dbReference type="InterPro" id="IPR036396">
    <property type="entry name" value="Cyt_P450_sf"/>
</dbReference>
<evidence type="ECO:0000313" key="6">
    <source>
        <dbReference type="EMBL" id="KAL1587062.1"/>
    </source>
</evidence>
<keyword evidence="2 4" id="KW-0479">Metal-binding</keyword>
<protein>
    <recommendedName>
        <fullName evidence="8">Cytochrome P450</fullName>
    </recommendedName>
</protein>
<dbReference type="InterPro" id="IPR017972">
    <property type="entry name" value="Cyt_P450_CS"/>
</dbReference>
<feature type="binding site" description="axial binding residue" evidence="4">
    <location>
        <position position="447"/>
    </location>
    <ligand>
        <name>heme</name>
        <dbReference type="ChEBI" id="CHEBI:30413"/>
    </ligand>
    <ligandPart>
        <name>Fe</name>
        <dbReference type="ChEBI" id="CHEBI:18248"/>
    </ligandPart>
</feature>
<dbReference type="PANTHER" id="PTHR24305">
    <property type="entry name" value="CYTOCHROME P450"/>
    <property type="match status" value="1"/>
</dbReference>
<evidence type="ECO:0000256" key="5">
    <source>
        <dbReference type="RuleBase" id="RU000461"/>
    </source>
</evidence>
<evidence type="ECO:0000256" key="4">
    <source>
        <dbReference type="PIRSR" id="PIRSR602401-1"/>
    </source>
</evidence>
<dbReference type="GO" id="GO:0020037">
    <property type="term" value="F:heme binding"/>
    <property type="evidence" value="ECO:0007669"/>
    <property type="project" value="InterPro"/>
</dbReference>
<reference evidence="6 7" key="1">
    <citation type="journal article" date="2020" name="Microbiol. Resour. Announc.">
        <title>Draft Genome Sequence of a Cladosporium Species Isolated from the Mesophotic Ascidian Didemnum maculosum.</title>
        <authorList>
            <person name="Gioti A."/>
            <person name="Siaperas R."/>
            <person name="Nikolaivits E."/>
            <person name="Le Goff G."/>
            <person name="Ouazzani J."/>
            <person name="Kotoulas G."/>
            <person name="Topakas E."/>
        </authorList>
    </citation>
    <scope>NUCLEOTIDE SEQUENCE [LARGE SCALE GENOMIC DNA]</scope>
    <source>
        <strain evidence="6 7">TM138-S3</strain>
    </source>
</reference>
<evidence type="ECO:0008006" key="8">
    <source>
        <dbReference type="Google" id="ProtNLM"/>
    </source>
</evidence>
<dbReference type="PRINTS" id="PR00463">
    <property type="entry name" value="EP450I"/>
</dbReference>
<comment type="similarity">
    <text evidence="5">Belongs to the cytochrome P450 family.</text>
</comment>
<dbReference type="Proteomes" id="UP000803884">
    <property type="component" value="Unassembled WGS sequence"/>
</dbReference>
<gene>
    <name evidence="6" type="ORF">WHR41_04023</name>
</gene>
<evidence type="ECO:0000256" key="3">
    <source>
        <dbReference type="ARBA" id="ARBA00023004"/>
    </source>
</evidence>
<dbReference type="InterPro" id="IPR050121">
    <property type="entry name" value="Cytochrome_P450_monoxygenase"/>
</dbReference>
<keyword evidence="3 4" id="KW-0408">Iron</keyword>
<evidence type="ECO:0000256" key="2">
    <source>
        <dbReference type="ARBA" id="ARBA00022723"/>
    </source>
</evidence>
<dbReference type="GO" id="GO:0016705">
    <property type="term" value="F:oxidoreductase activity, acting on paired donors, with incorporation or reduction of molecular oxygen"/>
    <property type="evidence" value="ECO:0007669"/>
    <property type="project" value="InterPro"/>
</dbReference>
<dbReference type="AlphaFoldDB" id="A0AB34KTB3"/>
<dbReference type="PANTHER" id="PTHR24305:SF226">
    <property type="entry name" value="CYTOCHROME P450 MONOOXYGENASE"/>
    <property type="match status" value="1"/>
</dbReference>